<evidence type="ECO:0000313" key="2">
    <source>
        <dbReference type="Proteomes" id="UP000198625"/>
    </source>
</evidence>
<dbReference type="Proteomes" id="UP000198625">
    <property type="component" value="Unassembled WGS sequence"/>
</dbReference>
<sequence>MSCIIFTNNPLIKDVFSSTYEIQFCEKDYIGVLETVRDKIHLGHILLSHPLAGSIKPNETPYRTILISKNKKNLDYNSLSIIESAITTARKFMENKMTPNWTDIALLDFQTVDFSLIEGILNNMTNFE</sequence>
<protein>
    <recommendedName>
        <fullName evidence="3">GrdX protein</fullName>
    </recommendedName>
</protein>
<evidence type="ECO:0000313" key="1">
    <source>
        <dbReference type="EMBL" id="SDZ26536.1"/>
    </source>
</evidence>
<keyword evidence="2" id="KW-1185">Reference proteome</keyword>
<gene>
    <name evidence="1" type="ORF">SAMN05660462_02434</name>
</gene>
<evidence type="ECO:0008006" key="3">
    <source>
        <dbReference type="Google" id="ProtNLM"/>
    </source>
</evidence>
<proteinExistence type="predicted"/>
<accession>A0A1H3RLJ4</accession>
<dbReference type="AlphaFoldDB" id="A0A1H3RLJ4"/>
<dbReference type="RefSeq" id="WP_091731697.1">
    <property type="nucleotide sequence ID" value="NZ_FNQE01000029.1"/>
</dbReference>
<organism evidence="1 2">
    <name type="scientific">Proteiniborus ethanoligenes</name>
    <dbReference type="NCBI Taxonomy" id="415015"/>
    <lineage>
        <taxon>Bacteria</taxon>
        <taxon>Bacillati</taxon>
        <taxon>Bacillota</taxon>
        <taxon>Clostridia</taxon>
        <taxon>Eubacteriales</taxon>
        <taxon>Proteiniborus</taxon>
    </lineage>
</organism>
<dbReference type="InterPro" id="IPR047735">
    <property type="entry name" value="GrdX-like"/>
</dbReference>
<reference evidence="1 2" key="1">
    <citation type="submission" date="2016-10" db="EMBL/GenBank/DDBJ databases">
        <authorList>
            <person name="de Groot N.N."/>
        </authorList>
    </citation>
    <scope>NUCLEOTIDE SEQUENCE [LARGE SCALE GENOMIC DNA]</scope>
    <source>
        <strain evidence="1 2">DSM 21650</strain>
    </source>
</reference>
<dbReference type="NCBIfam" id="NF038093">
    <property type="entry name" value="GrdX"/>
    <property type="match status" value="1"/>
</dbReference>
<name>A0A1H3RLJ4_9FIRM</name>
<dbReference type="OrthoDB" id="9815289at2"/>
<dbReference type="STRING" id="415015.SAMN05660462_02434"/>
<dbReference type="EMBL" id="FNQE01000029">
    <property type="protein sequence ID" value="SDZ26536.1"/>
    <property type="molecule type" value="Genomic_DNA"/>
</dbReference>